<dbReference type="EMBL" id="JAOPHQ010002666">
    <property type="protein sequence ID" value="KAK0145969.1"/>
    <property type="molecule type" value="Genomic_DNA"/>
</dbReference>
<feature type="compositionally biased region" description="Basic and acidic residues" evidence="1">
    <location>
        <begin position="236"/>
        <end position="245"/>
    </location>
</feature>
<evidence type="ECO:0000313" key="3">
    <source>
        <dbReference type="EMBL" id="KAK0145969.1"/>
    </source>
</evidence>
<dbReference type="InterPro" id="IPR001584">
    <property type="entry name" value="Integrase_cat-core"/>
</dbReference>
<comment type="caution">
    <text evidence="3">The sequence shown here is derived from an EMBL/GenBank/DDBJ whole genome shotgun (WGS) entry which is preliminary data.</text>
</comment>
<dbReference type="InterPro" id="IPR050951">
    <property type="entry name" value="Retrovirus_Pol_polyprotein"/>
</dbReference>
<feature type="region of interest" description="Disordered" evidence="1">
    <location>
        <begin position="200"/>
        <end position="245"/>
    </location>
</feature>
<gene>
    <name evidence="3" type="ORF">N1851_015104</name>
</gene>
<name>A0AA47MTG8_MERPO</name>
<dbReference type="InterPro" id="IPR012337">
    <property type="entry name" value="RNaseH-like_sf"/>
</dbReference>
<organism evidence="3 4">
    <name type="scientific">Merluccius polli</name>
    <name type="common">Benguela hake</name>
    <name type="synonym">Merluccius cadenati</name>
    <dbReference type="NCBI Taxonomy" id="89951"/>
    <lineage>
        <taxon>Eukaryota</taxon>
        <taxon>Metazoa</taxon>
        <taxon>Chordata</taxon>
        <taxon>Craniata</taxon>
        <taxon>Vertebrata</taxon>
        <taxon>Euteleostomi</taxon>
        <taxon>Actinopterygii</taxon>
        <taxon>Neopterygii</taxon>
        <taxon>Teleostei</taxon>
        <taxon>Neoteleostei</taxon>
        <taxon>Acanthomorphata</taxon>
        <taxon>Zeiogadaria</taxon>
        <taxon>Gadariae</taxon>
        <taxon>Gadiformes</taxon>
        <taxon>Gadoidei</taxon>
        <taxon>Merlucciidae</taxon>
        <taxon>Merluccius</taxon>
    </lineage>
</organism>
<evidence type="ECO:0000313" key="4">
    <source>
        <dbReference type="Proteomes" id="UP001174136"/>
    </source>
</evidence>
<accession>A0AA47MTG8</accession>
<dbReference type="PROSITE" id="PS50994">
    <property type="entry name" value="INTEGRASE"/>
    <property type="match status" value="1"/>
</dbReference>
<sequence>MTNLKRHFSVHGCPHLLLSDNGAQYTSQRFKDFASTWDFVHRTSSPEFPQSNGLAENVVSSAKKLLEKSKRDGTDVFLNLLNIRNIPRDTTLGSPADRLMSRQTRTTLPLSKTLLAPTVKSGDAVKAQLTKKRQCQKVWYDKTSKPLCPLSEGQVVRMQTQRGHALLAMVKLICKEPRSYIVESGGHDYRRNRRHLLPVLEAPPPPAHQVDNGDQAAVTPLTGEPSQDGAPTSPVRARDVISDGKGSREAGICRRLLASDGIYRPPLSRIGGVAE</sequence>
<dbReference type="PANTHER" id="PTHR37984">
    <property type="entry name" value="PROTEIN CBG26694"/>
    <property type="match status" value="1"/>
</dbReference>
<feature type="domain" description="Integrase catalytic" evidence="2">
    <location>
        <begin position="1"/>
        <end position="125"/>
    </location>
</feature>
<dbReference type="GO" id="GO:0015074">
    <property type="term" value="P:DNA integration"/>
    <property type="evidence" value="ECO:0007669"/>
    <property type="project" value="InterPro"/>
</dbReference>
<dbReference type="InterPro" id="IPR036397">
    <property type="entry name" value="RNaseH_sf"/>
</dbReference>
<dbReference type="Proteomes" id="UP001174136">
    <property type="component" value="Unassembled WGS sequence"/>
</dbReference>
<dbReference type="GO" id="GO:0003676">
    <property type="term" value="F:nucleic acid binding"/>
    <property type="evidence" value="ECO:0007669"/>
    <property type="project" value="InterPro"/>
</dbReference>
<dbReference type="AlphaFoldDB" id="A0AA47MTG8"/>
<protein>
    <recommendedName>
        <fullName evidence="2">Integrase catalytic domain-containing protein</fullName>
    </recommendedName>
</protein>
<dbReference type="PANTHER" id="PTHR37984:SF7">
    <property type="entry name" value="INTEGRASE CATALYTIC DOMAIN-CONTAINING PROTEIN"/>
    <property type="match status" value="1"/>
</dbReference>
<proteinExistence type="predicted"/>
<dbReference type="SUPFAM" id="SSF53098">
    <property type="entry name" value="Ribonuclease H-like"/>
    <property type="match status" value="1"/>
</dbReference>
<reference evidence="3" key="1">
    <citation type="journal article" date="2023" name="Front. Mar. Sci.">
        <title>A new Merluccius polli reference genome to investigate the effects of global change in West African waters.</title>
        <authorList>
            <person name="Mateo J.L."/>
            <person name="Blanco-Fernandez C."/>
            <person name="Garcia-Vazquez E."/>
            <person name="Machado-Schiaffino G."/>
        </authorList>
    </citation>
    <scope>NUCLEOTIDE SEQUENCE</scope>
    <source>
        <strain evidence="3">C29</strain>
        <tissue evidence="3">Fin</tissue>
    </source>
</reference>
<dbReference type="Gene3D" id="3.30.420.10">
    <property type="entry name" value="Ribonuclease H-like superfamily/Ribonuclease H"/>
    <property type="match status" value="1"/>
</dbReference>
<keyword evidence="4" id="KW-1185">Reference proteome</keyword>
<evidence type="ECO:0000259" key="2">
    <source>
        <dbReference type="PROSITE" id="PS50994"/>
    </source>
</evidence>
<evidence type="ECO:0000256" key="1">
    <source>
        <dbReference type="SAM" id="MobiDB-lite"/>
    </source>
</evidence>